<name>A0AAW1W5Q7_RUBAR</name>
<feature type="compositionally biased region" description="Acidic residues" evidence="1">
    <location>
        <begin position="68"/>
        <end position="80"/>
    </location>
</feature>
<reference evidence="2 3" key="1">
    <citation type="journal article" date="2023" name="G3 (Bethesda)">
        <title>A chromosome-length genome assembly and annotation of blackberry (Rubus argutus, cv. 'Hillquist').</title>
        <authorList>
            <person name="Bruna T."/>
            <person name="Aryal R."/>
            <person name="Dudchenko O."/>
            <person name="Sargent D.J."/>
            <person name="Mead D."/>
            <person name="Buti M."/>
            <person name="Cavallini A."/>
            <person name="Hytonen T."/>
            <person name="Andres J."/>
            <person name="Pham M."/>
            <person name="Weisz D."/>
            <person name="Mascagni F."/>
            <person name="Usai G."/>
            <person name="Natali L."/>
            <person name="Bassil N."/>
            <person name="Fernandez G.E."/>
            <person name="Lomsadze A."/>
            <person name="Armour M."/>
            <person name="Olukolu B."/>
            <person name="Poorten T."/>
            <person name="Britton C."/>
            <person name="Davik J."/>
            <person name="Ashrafi H."/>
            <person name="Aiden E.L."/>
            <person name="Borodovsky M."/>
            <person name="Worthington M."/>
        </authorList>
    </citation>
    <scope>NUCLEOTIDE SEQUENCE [LARGE SCALE GENOMIC DNA]</scope>
    <source>
        <strain evidence="2">PI 553951</strain>
    </source>
</reference>
<feature type="region of interest" description="Disordered" evidence="1">
    <location>
        <begin position="1"/>
        <end position="129"/>
    </location>
</feature>
<comment type="caution">
    <text evidence="2">The sequence shown here is derived from an EMBL/GenBank/DDBJ whole genome shotgun (WGS) entry which is preliminary data.</text>
</comment>
<evidence type="ECO:0000313" key="2">
    <source>
        <dbReference type="EMBL" id="KAK9914689.1"/>
    </source>
</evidence>
<feature type="compositionally biased region" description="Basic residues" evidence="1">
    <location>
        <begin position="8"/>
        <end position="22"/>
    </location>
</feature>
<evidence type="ECO:0000256" key="1">
    <source>
        <dbReference type="SAM" id="MobiDB-lite"/>
    </source>
</evidence>
<dbReference type="Proteomes" id="UP001457282">
    <property type="component" value="Unassembled WGS sequence"/>
</dbReference>
<organism evidence="2 3">
    <name type="scientific">Rubus argutus</name>
    <name type="common">Southern blackberry</name>
    <dbReference type="NCBI Taxonomy" id="59490"/>
    <lineage>
        <taxon>Eukaryota</taxon>
        <taxon>Viridiplantae</taxon>
        <taxon>Streptophyta</taxon>
        <taxon>Embryophyta</taxon>
        <taxon>Tracheophyta</taxon>
        <taxon>Spermatophyta</taxon>
        <taxon>Magnoliopsida</taxon>
        <taxon>eudicotyledons</taxon>
        <taxon>Gunneridae</taxon>
        <taxon>Pentapetalae</taxon>
        <taxon>rosids</taxon>
        <taxon>fabids</taxon>
        <taxon>Rosales</taxon>
        <taxon>Rosaceae</taxon>
        <taxon>Rosoideae</taxon>
        <taxon>Rosoideae incertae sedis</taxon>
        <taxon>Rubus</taxon>
    </lineage>
</organism>
<evidence type="ECO:0000313" key="3">
    <source>
        <dbReference type="Proteomes" id="UP001457282"/>
    </source>
</evidence>
<dbReference type="PANTHER" id="PTHR36709:SF1">
    <property type="entry name" value="OS02G0604100 PROTEIN"/>
    <property type="match status" value="1"/>
</dbReference>
<proteinExistence type="predicted"/>
<dbReference type="AlphaFoldDB" id="A0AAW1W5Q7"/>
<dbReference type="EMBL" id="JBEDUW010000007">
    <property type="protein sequence ID" value="KAK9914689.1"/>
    <property type="molecule type" value="Genomic_DNA"/>
</dbReference>
<feature type="compositionally biased region" description="Basic residues" evidence="1">
    <location>
        <begin position="42"/>
        <end position="54"/>
    </location>
</feature>
<feature type="compositionally biased region" description="Basic residues" evidence="1">
    <location>
        <begin position="91"/>
        <end position="111"/>
    </location>
</feature>
<gene>
    <name evidence="2" type="ORF">M0R45_038451</name>
</gene>
<keyword evidence="3" id="KW-1185">Reference proteome</keyword>
<accession>A0AAW1W5Q7</accession>
<sequence length="129" mass="14609">MAKFNVVQKKKRTQSQERKRRIHGDPVSGKLKLKEQPVSISGKRKRKLLKKWRRDQKEAVEKGLITMEDVEMADDDDEESQGTKKSSNKFPMKKSVKLKQGKRKGKKKAKSSKPASASGAQASVDVMVE</sequence>
<feature type="compositionally biased region" description="Low complexity" evidence="1">
    <location>
        <begin position="112"/>
        <end position="123"/>
    </location>
</feature>
<dbReference type="PANTHER" id="PTHR36709">
    <property type="entry name" value="OS02G0604100 PROTEIN"/>
    <property type="match status" value="1"/>
</dbReference>
<protein>
    <submittedName>
        <fullName evidence="2">Uncharacterized protein</fullName>
    </submittedName>
</protein>